<evidence type="ECO:0000313" key="5">
    <source>
        <dbReference type="EMBL" id="CAF4035186.1"/>
    </source>
</evidence>
<keyword evidence="8" id="KW-1185">Reference proteome</keyword>
<organism evidence="6 7">
    <name type="scientific">Rotaria magnacalcarata</name>
    <dbReference type="NCBI Taxonomy" id="392030"/>
    <lineage>
        <taxon>Eukaryota</taxon>
        <taxon>Metazoa</taxon>
        <taxon>Spiralia</taxon>
        <taxon>Gnathifera</taxon>
        <taxon>Rotifera</taxon>
        <taxon>Eurotatoria</taxon>
        <taxon>Bdelloidea</taxon>
        <taxon>Philodinida</taxon>
        <taxon>Philodinidae</taxon>
        <taxon>Rotaria</taxon>
    </lineage>
</organism>
<dbReference type="EMBL" id="CAJOBI010000459">
    <property type="protein sequence ID" value="CAF3824451.1"/>
    <property type="molecule type" value="Genomic_DNA"/>
</dbReference>
<evidence type="ECO:0000313" key="1">
    <source>
        <dbReference type="EMBL" id="CAF1466858.1"/>
    </source>
</evidence>
<evidence type="ECO:0000313" key="8">
    <source>
        <dbReference type="Proteomes" id="UP000663866"/>
    </source>
</evidence>
<evidence type="ECO:0000313" key="2">
    <source>
        <dbReference type="EMBL" id="CAF2171630.1"/>
    </source>
</evidence>
<evidence type="ECO:0000313" key="7">
    <source>
        <dbReference type="Proteomes" id="UP000663842"/>
    </source>
</evidence>
<dbReference type="Proteomes" id="UP000663824">
    <property type="component" value="Unassembled WGS sequence"/>
</dbReference>
<dbReference type="EMBL" id="CAJOBJ010001557">
    <property type="protein sequence ID" value="CAF3885025.1"/>
    <property type="molecule type" value="Genomic_DNA"/>
</dbReference>
<dbReference type="Proteomes" id="UP000676336">
    <property type="component" value="Unassembled WGS sequence"/>
</dbReference>
<accession>A0A819VXQ3</accession>
<dbReference type="Proteomes" id="UP000663866">
    <property type="component" value="Unassembled WGS sequence"/>
</dbReference>
<dbReference type="Proteomes" id="UP000663834">
    <property type="component" value="Unassembled WGS sequence"/>
</dbReference>
<reference evidence="6" key="1">
    <citation type="submission" date="2021-02" db="EMBL/GenBank/DDBJ databases">
        <authorList>
            <person name="Nowell W R."/>
        </authorList>
    </citation>
    <scope>NUCLEOTIDE SEQUENCE</scope>
</reference>
<comment type="caution">
    <text evidence="6">The sequence shown here is derived from an EMBL/GenBank/DDBJ whole genome shotgun (WGS) entry which is preliminary data.</text>
</comment>
<dbReference type="Proteomes" id="UP000663842">
    <property type="component" value="Unassembled WGS sequence"/>
</dbReference>
<sequence>MALLLNKYPNKLIDEQFNNVLVKFTINEPLTLINYNRSHQKIIDSPIKEKLLVNYKKTIFVHFTYCSSTKTLPIKFHILWQKYFDKFPINEVIPILGEVGEFSQEQLREFCKNNTYMT</sequence>
<protein>
    <submittedName>
        <fullName evidence="6">Uncharacterized protein</fullName>
    </submittedName>
</protein>
<dbReference type="EMBL" id="CAJOBF010003940">
    <property type="protein sequence ID" value="CAF4116718.1"/>
    <property type="molecule type" value="Genomic_DNA"/>
</dbReference>
<name>A0A819VXQ3_9BILA</name>
<gene>
    <name evidence="4" type="ORF">GIL414_LOCUS5742</name>
    <name evidence="1" type="ORF">KQP761_LOCUS12834</name>
    <name evidence="2" type="ORF">MBJ925_LOCUS33846</name>
    <name evidence="5" type="ORF">OVN521_LOCUS17044</name>
    <name evidence="3" type="ORF">SMN809_LOCUS2484</name>
    <name evidence="6" type="ORF">UXM345_LOCUS23158</name>
</gene>
<dbReference type="EMBL" id="CAJOBG010002905">
    <property type="protein sequence ID" value="CAF4035186.1"/>
    <property type="molecule type" value="Genomic_DNA"/>
</dbReference>
<dbReference type="Proteomes" id="UP000681720">
    <property type="component" value="Unassembled WGS sequence"/>
</dbReference>
<evidence type="ECO:0000313" key="4">
    <source>
        <dbReference type="EMBL" id="CAF3885025.1"/>
    </source>
</evidence>
<dbReference type="OrthoDB" id="10020475at2759"/>
<dbReference type="EMBL" id="CAJNRE010018630">
    <property type="protein sequence ID" value="CAF2171630.1"/>
    <property type="molecule type" value="Genomic_DNA"/>
</dbReference>
<evidence type="ECO:0000313" key="3">
    <source>
        <dbReference type="EMBL" id="CAF3824451.1"/>
    </source>
</evidence>
<evidence type="ECO:0000313" key="6">
    <source>
        <dbReference type="EMBL" id="CAF4116718.1"/>
    </source>
</evidence>
<dbReference type="AlphaFoldDB" id="A0A819VXQ3"/>
<dbReference type="EMBL" id="CAJNOW010005888">
    <property type="protein sequence ID" value="CAF1466858.1"/>
    <property type="molecule type" value="Genomic_DNA"/>
</dbReference>
<proteinExistence type="predicted"/>